<evidence type="ECO:0000313" key="1">
    <source>
        <dbReference type="EMBL" id="KFG74989.1"/>
    </source>
</evidence>
<keyword evidence="2" id="KW-1185">Reference proteome</keyword>
<gene>
    <name evidence="1" type="ORF">FM21_02215</name>
</gene>
<evidence type="ECO:0000313" key="2">
    <source>
        <dbReference type="Proteomes" id="UP000029095"/>
    </source>
</evidence>
<dbReference type="HOGENOM" id="CLU_2653041_0_0_11"/>
<organism evidence="1 2">
    <name type="scientific">Streptomyces mutabilis</name>
    <dbReference type="NCBI Taxonomy" id="67332"/>
    <lineage>
        <taxon>Bacteria</taxon>
        <taxon>Bacillati</taxon>
        <taxon>Actinomycetota</taxon>
        <taxon>Actinomycetes</taxon>
        <taxon>Kitasatosporales</taxon>
        <taxon>Streptomycetaceae</taxon>
        <taxon>Streptomyces</taxon>
    </lineage>
</organism>
<dbReference type="AlphaFoldDB" id="A0A086N1H1"/>
<dbReference type="Proteomes" id="UP000029095">
    <property type="component" value="Unassembled WGS sequence"/>
</dbReference>
<reference evidence="1 2" key="1">
    <citation type="submission" date="2014-05" db="EMBL/GenBank/DDBJ databases">
        <title>Complete genome sequence of the Streptomyces mutabilis TRM45540.</title>
        <authorList>
            <person name="Luo X."/>
            <person name="Zhang L."/>
        </authorList>
    </citation>
    <scope>NUCLEOTIDE SEQUENCE [LARGE SCALE GENOMIC DNA]</scope>
    <source>
        <strain evidence="1 2">TRM45540</strain>
    </source>
</reference>
<name>A0A086N1H1_9ACTN</name>
<comment type="caution">
    <text evidence="1">The sequence shown here is derived from an EMBL/GenBank/DDBJ whole genome shotgun (WGS) entry which is preliminary data.</text>
</comment>
<evidence type="ECO:0008006" key="3">
    <source>
        <dbReference type="Google" id="ProtNLM"/>
    </source>
</evidence>
<dbReference type="EMBL" id="JNFQ01000001">
    <property type="protein sequence ID" value="KFG74989.1"/>
    <property type="molecule type" value="Genomic_DNA"/>
</dbReference>
<sequence length="77" mass="8700">MSEERGVYELRLGLYASQEEAEKIKERVAALLCPDPDHAPPCPVPWSMLLLSEDHLDEPDAYAELVEQAKIEGRPRP</sequence>
<accession>A0A086N1H1</accession>
<protein>
    <recommendedName>
        <fullName evidence="3">SPOR domain-containing protein</fullName>
    </recommendedName>
</protein>
<proteinExistence type="predicted"/>
<dbReference type="RefSeq" id="WP_043372012.1">
    <property type="nucleotide sequence ID" value="NZ_JAMYEN010000240.1"/>
</dbReference>